<comment type="caution">
    <text evidence="1">The sequence shown here is derived from an EMBL/GenBank/DDBJ whole genome shotgun (WGS) entry which is preliminary data.</text>
</comment>
<evidence type="ECO:0000313" key="1">
    <source>
        <dbReference type="EMBL" id="MBA0766736.1"/>
    </source>
</evidence>
<proteinExistence type="predicted"/>
<name>A0A7J9E151_9ROSI</name>
<gene>
    <name evidence="1" type="ORF">Gotri_015753</name>
</gene>
<dbReference type="Proteomes" id="UP000593568">
    <property type="component" value="Unassembled WGS sequence"/>
</dbReference>
<dbReference type="EMBL" id="JABEZW010000006">
    <property type="protein sequence ID" value="MBA0766736.1"/>
    <property type="molecule type" value="Genomic_DNA"/>
</dbReference>
<keyword evidence="2" id="KW-1185">Reference proteome</keyword>
<accession>A0A7J9E151</accession>
<evidence type="ECO:0000313" key="2">
    <source>
        <dbReference type="Proteomes" id="UP000593568"/>
    </source>
</evidence>
<protein>
    <submittedName>
        <fullName evidence="1">Uncharacterized protein</fullName>
    </submittedName>
</protein>
<sequence length="20" mass="2317">MGYHPSFFCYNHVGSRSITI</sequence>
<dbReference type="AlphaFoldDB" id="A0A7J9E151"/>
<reference evidence="1 2" key="1">
    <citation type="journal article" date="2019" name="Genome Biol. Evol.">
        <title>Insights into the evolution of the New World diploid cottons (Gossypium, subgenus Houzingenia) based on genome sequencing.</title>
        <authorList>
            <person name="Grover C.E."/>
            <person name="Arick M.A. 2nd"/>
            <person name="Thrash A."/>
            <person name="Conover J.L."/>
            <person name="Sanders W.S."/>
            <person name="Peterson D.G."/>
            <person name="Frelichowski J.E."/>
            <person name="Scheffler J.A."/>
            <person name="Scheffler B.E."/>
            <person name="Wendel J.F."/>
        </authorList>
    </citation>
    <scope>NUCLEOTIDE SEQUENCE [LARGE SCALE GENOMIC DNA]</scope>
    <source>
        <strain evidence="1">8</strain>
        <tissue evidence="1">Leaf</tissue>
    </source>
</reference>
<organism evidence="1 2">
    <name type="scientific">Gossypium trilobum</name>
    <dbReference type="NCBI Taxonomy" id="34281"/>
    <lineage>
        <taxon>Eukaryota</taxon>
        <taxon>Viridiplantae</taxon>
        <taxon>Streptophyta</taxon>
        <taxon>Embryophyta</taxon>
        <taxon>Tracheophyta</taxon>
        <taxon>Spermatophyta</taxon>
        <taxon>Magnoliopsida</taxon>
        <taxon>eudicotyledons</taxon>
        <taxon>Gunneridae</taxon>
        <taxon>Pentapetalae</taxon>
        <taxon>rosids</taxon>
        <taxon>malvids</taxon>
        <taxon>Malvales</taxon>
        <taxon>Malvaceae</taxon>
        <taxon>Malvoideae</taxon>
        <taxon>Gossypium</taxon>
    </lineage>
</organism>